<keyword evidence="4" id="KW-1185">Reference proteome</keyword>
<dbReference type="Proteomes" id="UP000658258">
    <property type="component" value="Unassembled WGS sequence"/>
</dbReference>
<organism evidence="3 4">
    <name type="scientific">Roseivirga thermotolerans</name>
    <dbReference type="NCBI Taxonomy" id="1758176"/>
    <lineage>
        <taxon>Bacteria</taxon>
        <taxon>Pseudomonadati</taxon>
        <taxon>Bacteroidota</taxon>
        <taxon>Cytophagia</taxon>
        <taxon>Cytophagales</taxon>
        <taxon>Roseivirgaceae</taxon>
        <taxon>Roseivirga</taxon>
    </lineage>
</organism>
<reference evidence="4" key="1">
    <citation type="journal article" date="2019" name="Int. J. Syst. Evol. Microbiol.">
        <title>The Global Catalogue of Microorganisms (GCM) 10K type strain sequencing project: providing services to taxonomists for standard genome sequencing and annotation.</title>
        <authorList>
            <consortium name="The Broad Institute Genomics Platform"/>
            <consortium name="The Broad Institute Genome Sequencing Center for Infectious Disease"/>
            <person name="Wu L."/>
            <person name="Ma J."/>
        </authorList>
    </citation>
    <scope>NUCLEOTIDE SEQUENCE [LARGE SCALE GENOMIC DNA]</scope>
    <source>
        <strain evidence="4">CGMCC 1.15111</strain>
    </source>
</reference>
<dbReference type="SUPFAM" id="SSF51338">
    <property type="entry name" value="Composite domain of metallo-dependent hydrolases"/>
    <property type="match status" value="1"/>
</dbReference>
<name>A0ABQ3I1V9_9BACT</name>
<dbReference type="InterPro" id="IPR011059">
    <property type="entry name" value="Metal-dep_hydrolase_composite"/>
</dbReference>
<dbReference type="CDD" id="cd01300">
    <property type="entry name" value="YtcJ_like"/>
    <property type="match status" value="1"/>
</dbReference>
<comment type="caution">
    <text evidence="3">The sequence shown here is derived from an EMBL/GenBank/DDBJ whole genome shotgun (WGS) entry which is preliminary data.</text>
</comment>
<keyword evidence="1" id="KW-0732">Signal</keyword>
<proteinExistence type="predicted"/>
<feature type="chain" id="PRO_5045826876" description="Amidohydrolase 3 domain-containing protein" evidence="1">
    <location>
        <begin position="20"/>
        <end position="567"/>
    </location>
</feature>
<evidence type="ECO:0000259" key="2">
    <source>
        <dbReference type="Pfam" id="PF07969"/>
    </source>
</evidence>
<dbReference type="InterPro" id="IPR033932">
    <property type="entry name" value="YtcJ-like"/>
</dbReference>
<feature type="signal peptide" evidence="1">
    <location>
        <begin position="1"/>
        <end position="19"/>
    </location>
</feature>
<dbReference type="Gene3D" id="2.30.40.10">
    <property type="entry name" value="Urease, subunit C, domain 1"/>
    <property type="match status" value="1"/>
</dbReference>
<dbReference type="PROSITE" id="PS51257">
    <property type="entry name" value="PROKAR_LIPOPROTEIN"/>
    <property type="match status" value="1"/>
</dbReference>
<gene>
    <name evidence="3" type="ORF">GCM10011340_09130</name>
</gene>
<evidence type="ECO:0000313" key="3">
    <source>
        <dbReference type="EMBL" id="GHE56386.1"/>
    </source>
</evidence>
<protein>
    <recommendedName>
        <fullName evidence="2">Amidohydrolase 3 domain-containing protein</fullName>
    </recommendedName>
</protein>
<feature type="domain" description="Amidohydrolase 3" evidence="2">
    <location>
        <begin position="75"/>
        <end position="564"/>
    </location>
</feature>
<evidence type="ECO:0000313" key="4">
    <source>
        <dbReference type="Proteomes" id="UP000658258"/>
    </source>
</evidence>
<evidence type="ECO:0000256" key="1">
    <source>
        <dbReference type="SAM" id="SignalP"/>
    </source>
</evidence>
<sequence length="567" mass="64072">MAIKLKNLSVLCLCLFLLAACHKSNEQTPETLLLHNGKIWTGNDQQPWADWVLLEGSRIKTVGRSSNLPKATRQIDLKGKLTLPGFNDSHVHFASAGALLLGINLLDVNEDALFIERIKETTQRLPKGSWITRGDWGAYEAWEMGSEGSNRNRQSWQPNRALIDSITPEHPVLVTRFDGSEGLANQLALDYLGIESASGLLKGDQLEAALEQVPESSFERKLAETKRALEECAKWGVTTVQDMSPLDRVDIYRYLLERDSLLTRINFSPSRLSEIYNMMENGWVIDWGENPSPAGDEYISFGTIKSHIDGIMGGRSARFFEPYSDNSMENHSWRGGWREFSKDMDQFKKMLIQADSGHIQLRVHAIGDEANSILLDILDTLDMVNGAKDRRFRLVHAQVIAEEDFARFSSRNIIAEVQPYHVTDDMRWMEERIGYERCKGAYAFKTLQEAGCQLAFGSDWPGTNASYYPINPLYGLYAAVTRQTVNGQPENGWFPEQRIDLATAIKAYTQGSAFATFEEDLKGQIKEGMLADIVVVDTNLFETEPRQWLNARFDYTIMGGKIVYRGE</sequence>
<dbReference type="PANTHER" id="PTHR22642">
    <property type="entry name" value="IMIDAZOLONEPROPIONASE"/>
    <property type="match status" value="1"/>
</dbReference>
<accession>A0ABQ3I1V9</accession>
<dbReference type="InterPro" id="IPR013108">
    <property type="entry name" value="Amidohydro_3"/>
</dbReference>
<dbReference type="RefSeq" id="WP_189628998.1">
    <property type="nucleotide sequence ID" value="NZ_BNAG01000001.1"/>
</dbReference>
<dbReference type="SUPFAM" id="SSF51556">
    <property type="entry name" value="Metallo-dependent hydrolases"/>
    <property type="match status" value="1"/>
</dbReference>
<dbReference type="Gene3D" id="3.10.310.70">
    <property type="match status" value="1"/>
</dbReference>
<dbReference type="EMBL" id="BNAG01000001">
    <property type="protein sequence ID" value="GHE56386.1"/>
    <property type="molecule type" value="Genomic_DNA"/>
</dbReference>
<dbReference type="PANTHER" id="PTHR22642:SF2">
    <property type="entry name" value="PROTEIN LONG AFTER FAR-RED 3"/>
    <property type="match status" value="1"/>
</dbReference>
<dbReference type="Gene3D" id="3.20.20.140">
    <property type="entry name" value="Metal-dependent hydrolases"/>
    <property type="match status" value="1"/>
</dbReference>
<dbReference type="InterPro" id="IPR032466">
    <property type="entry name" value="Metal_Hydrolase"/>
</dbReference>
<dbReference type="Pfam" id="PF07969">
    <property type="entry name" value="Amidohydro_3"/>
    <property type="match status" value="1"/>
</dbReference>